<dbReference type="InterPro" id="IPR019438">
    <property type="entry name" value="Q_salvage"/>
</dbReference>
<dbReference type="EC" id="3.2.2.-" evidence="1"/>
<gene>
    <name evidence="3" type="ORF">OC842_005986</name>
</gene>
<dbReference type="Pfam" id="PF10343">
    <property type="entry name" value="Q_salvage"/>
    <property type="match status" value="1"/>
</dbReference>
<reference evidence="3" key="1">
    <citation type="journal article" date="2023" name="PhytoFront">
        <title>Draft Genome Resources of Seven Strains of Tilletia horrida, Causal Agent of Kernel Smut of Rice.</title>
        <authorList>
            <person name="Khanal S."/>
            <person name="Antony Babu S."/>
            <person name="Zhou X.G."/>
        </authorList>
    </citation>
    <scope>NUCLEOTIDE SEQUENCE</scope>
    <source>
        <strain evidence="3">TX3</strain>
    </source>
</reference>
<comment type="function">
    <text evidence="1">Catalyzes the hydrolysis of queuosine 5'-phosphate, releasing the nucleobase queuine (q). Is required for salvage of queuine from exogenous queuosine (Q) that is imported and then converted to queuosine 5'-phosphate intracellularly.</text>
</comment>
<dbReference type="PANTHER" id="PTHR21314:SF1">
    <property type="entry name" value="QUEUOSINE SALVAGE PROTEIN"/>
    <property type="match status" value="1"/>
</dbReference>
<keyword evidence="4" id="KW-1185">Reference proteome</keyword>
<comment type="catalytic activity">
    <reaction evidence="1">
        <text>queuosine 5'-phosphate + H2O = queuine + D-ribose 5-phosphate</text>
        <dbReference type="Rhea" id="RHEA:75387"/>
        <dbReference type="ChEBI" id="CHEBI:15377"/>
        <dbReference type="ChEBI" id="CHEBI:17433"/>
        <dbReference type="ChEBI" id="CHEBI:78346"/>
        <dbReference type="ChEBI" id="CHEBI:194371"/>
    </reaction>
    <physiologicalReaction direction="left-to-right" evidence="1">
        <dbReference type="Rhea" id="RHEA:75388"/>
    </physiologicalReaction>
</comment>
<protein>
    <recommendedName>
        <fullName evidence="1">Queuosine 5'-phosphate N-glycosylase/hydrolase</fullName>
        <ecNumber evidence="1">3.2.2.-</ecNumber>
    </recommendedName>
    <alternativeName>
        <fullName evidence="1">Queuosine-nucleotide N-glycosylase/hydrolase</fullName>
    </alternativeName>
</protein>
<comment type="caution">
    <text evidence="3">The sequence shown here is derived from an EMBL/GenBank/DDBJ whole genome shotgun (WGS) entry which is preliminary data.</text>
</comment>
<feature type="compositionally biased region" description="Low complexity" evidence="2">
    <location>
        <begin position="311"/>
        <end position="324"/>
    </location>
</feature>
<keyword evidence="1" id="KW-0378">Hydrolase</keyword>
<dbReference type="Proteomes" id="UP001176521">
    <property type="component" value="Unassembled WGS sequence"/>
</dbReference>
<organism evidence="3 4">
    <name type="scientific">Tilletia horrida</name>
    <dbReference type="NCBI Taxonomy" id="155126"/>
    <lineage>
        <taxon>Eukaryota</taxon>
        <taxon>Fungi</taxon>
        <taxon>Dikarya</taxon>
        <taxon>Basidiomycota</taxon>
        <taxon>Ustilaginomycotina</taxon>
        <taxon>Exobasidiomycetes</taxon>
        <taxon>Tilletiales</taxon>
        <taxon>Tilletiaceae</taxon>
        <taxon>Tilletia</taxon>
    </lineage>
</organism>
<accession>A0AAN6JNT0</accession>
<feature type="region of interest" description="Disordered" evidence="2">
    <location>
        <begin position="310"/>
        <end position="337"/>
    </location>
</feature>
<proteinExistence type="inferred from homology"/>
<dbReference type="GO" id="GO:0006400">
    <property type="term" value="P:tRNA modification"/>
    <property type="evidence" value="ECO:0007669"/>
    <property type="project" value="TreeGrafter"/>
</dbReference>
<evidence type="ECO:0000256" key="2">
    <source>
        <dbReference type="SAM" id="MobiDB-lite"/>
    </source>
</evidence>
<sequence length="410" mass="44195">MSATLSFDGPLPASGQFIKTLRQSCTAARLASDITISEEAIDAFVRSLDRDTFERLKGQHGVSFPLTFPSIATEVNFLSILALLNTLSAYRRAFHEVTGQGAYQNVTRLLMGMYISSPDSDTSSLSKLSAQGLATLTEADVATLLNVPLHSERPHDTIPGLIVGTRGGPLLEPIQLVVKICNDTGKRLLDMNAANLGEFVIRILIEANAGAAQKGDAAGCELFVDKLVSALPGFADMTVLQPNKEPVYLFKKAFFLLFALRVRLAKISADLKVPDIASLPMFVDNVIPTMLVHYKILQFGPSAPESLRSWAQAAQAEQPSSSDAGAPAKAPPTEGPLLSKEDAYRVRAAALDAGTVVVARMQSIIQNNANLAWLSTASEVDLDGYLWAVAKDDPKLRKVPRLVERGTVMY</sequence>
<dbReference type="EMBL" id="JAPDMQ010000480">
    <property type="protein sequence ID" value="KAK0523933.1"/>
    <property type="molecule type" value="Genomic_DNA"/>
</dbReference>
<dbReference type="PANTHER" id="PTHR21314">
    <property type="entry name" value="QUEUOSINE 5'-PHOSPHATE N-GLYCOSYLASE_HYDROLASE-RELATED"/>
    <property type="match status" value="1"/>
</dbReference>
<dbReference type="AlphaFoldDB" id="A0AAN6JNT0"/>
<evidence type="ECO:0000256" key="1">
    <source>
        <dbReference type="RuleBase" id="RU365002"/>
    </source>
</evidence>
<comment type="similarity">
    <text evidence="1">Belongs to the QNG1 protein family.</text>
</comment>
<dbReference type="GO" id="GO:0016787">
    <property type="term" value="F:hydrolase activity"/>
    <property type="evidence" value="ECO:0007669"/>
    <property type="project" value="UniProtKB-KW"/>
</dbReference>
<evidence type="ECO:0000313" key="3">
    <source>
        <dbReference type="EMBL" id="KAK0523933.1"/>
    </source>
</evidence>
<evidence type="ECO:0000313" key="4">
    <source>
        <dbReference type="Proteomes" id="UP001176521"/>
    </source>
</evidence>
<name>A0AAN6JNT0_9BASI</name>